<reference evidence="1" key="1">
    <citation type="submission" date="2023-03" db="EMBL/GenBank/DDBJ databases">
        <title>Massive genome expansion in bonnet fungi (Mycena s.s.) driven by repeated elements and novel gene families across ecological guilds.</title>
        <authorList>
            <consortium name="Lawrence Berkeley National Laboratory"/>
            <person name="Harder C.B."/>
            <person name="Miyauchi S."/>
            <person name="Viragh M."/>
            <person name="Kuo A."/>
            <person name="Thoen E."/>
            <person name="Andreopoulos B."/>
            <person name="Lu D."/>
            <person name="Skrede I."/>
            <person name="Drula E."/>
            <person name="Henrissat B."/>
            <person name="Morin E."/>
            <person name="Kohler A."/>
            <person name="Barry K."/>
            <person name="LaButti K."/>
            <person name="Morin E."/>
            <person name="Salamov A."/>
            <person name="Lipzen A."/>
            <person name="Mereny Z."/>
            <person name="Hegedus B."/>
            <person name="Baldrian P."/>
            <person name="Stursova M."/>
            <person name="Weitz H."/>
            <person name="Taylor A."/>
            <person name="Grigoriev I.V."/>
            <person name="Nagy L.G."/>
            <person name="Martin F."/>
            <person name="Kauserud H."/>
        </authorList>
    </citation>
    <scope>NUCLEOTIDE SEQUENCE</scope>
    <source>
        <strain evidence="1">CBHHK188m</strain>
    </source>
</reference>
<comment type="caution">
    <text evidence="1">The sequence shown here is derived from an EMBL/GenBank/DDBJ whole genome shotgun (WGS) entry which is preliminary data.</text>
</comment>
<evidence type="ECO:0000313" key="1">
    <source>
        <dbReference type="EMBL" id="KAJ7720086.1"/>
    </source>
</evidence>
<accession>A0AAD7HG86</accession>
<protein>
    <submittedName>
        <fullName evidence="1">Uncharacterized protein</fullName>
    </submittedName>
</protein>
<dbReference type="AlphaFoldDB" id="A0AAD7HG86"/>
<gene>
    <name evidence="1" type="ORF">DFH07DRAFT_784495</name>
</gene>
<sequence length="161" mass="17344">MGIRCSRTSNHRRLTDSAGRLTARVDFLRNGAAANELIVVVARAVSDGIHGIEGRPLLEVSLATGIIWIRFNSTYQGGAPAYHLPVKGVDTVRVGQCVFSRNKSNFVTISWVQVCVVAWNGLDRIAGDVSTTPDPESDSSAKAKELRQSRSSLALVIPAID</sequence>
<name>A0AAD7HG86_9AGAR</name>
<organism evidence="1 2">
    <name type="scientific">Mycena maculata</name>
    <dbReference type="NCBI Taxonomy" id="230809"/>
    <lineage>
        <taxon>Eukaryota</taxon>
        <taxon>Fungi</taxon>
        <taxon>Dikarya</taxon>
        <taxon>Basidiomycota</taxon>
        <taxon>Agaricomycotina</taxon>
        <taxon>Agaricomycetes</taxon>
        <taxon>Agaricomycetidae</taxon>
        <taxon>Agaricales</taxon>
        <taxon>Marasmiineae</taxon>
        <taxon>Mycenaceae</taxon>
        <taxon>Mycena</taxon>
    </lineage>
</organism>
<proteinExistence type="predicted"/>
<dbReference type="EMBL" id="JARJLG010000284">
    <property type="protein sequence ID" value="KAJ7720086.1"/>
    <property type="molecule type" value="Genomic_DNA"/>
</dbReference>
<keyword evidence="2" id="KW-1185">Reference proteome</keyword>
<dbReference type="Proteomes" id="UP001215280">
    <property type="component" value="Unassembled WGS sequence"/>
</dbReference>
<evidence type="ECO:0000313" key="2">
    <source>
        <dbReference type="Proteomes" id="UP001215280"/>
    </source>
</evidence>